<evidence type="ECO:0000256" key="1">
    <source>
        <dbReference type="ARBA" id="ARBA00004141"/>
    </source>
</evidence>
<evidence type="ECO:0000313" key="7">
    <source>
        <dbReference type="Proteomes" id="UP000037267"/>
    </source>
</evidence>
<accession>A0A0L0W8D3</accession>
<evidence type="ECO:0000256" key="4">
    <source>
        <dbReference type="ARBA" id="ARBA00023136"/>
    </source>
</evidence>
<gene>
    <name evidence="6" type="ORF">CLPU_11c00010</name>
</gene>
<evidence type="ECO:0000313" key="6">
    <source>
        <dbReference type="EMBL" id="KNF07833.1"/>
    </source>
</evidence>
<keyword evidence="7" id="KW-1185">Reference proteome</keyword>
<dbReference type="Proteomes" id="UP000037267">
    <property type="component" value="Unassembled WGS sequence"/>
</dbReference>
<protein>
    <submittedName>
        <fullName evidence="6">Holin, Cph1 family</fullName>
    </submittedName>
</protein>
<evidence type="ECO:0000256" key="2">
    <source>
        <dbReference type="ARBA" id="ARBA00022692"/>
    </source>
</evidence>
<reference evidence="7" key="1">
    <citation type="submission" date="2015-07" db="EMBL/GenBank/DDBJ databases">
        <title>Draft genome sequence of the purine-degrading Gottschalkia purinilyticum DSM 1384 (formerly Clostridium purinilyticum).</title>
        <authorList>
            <person name="Poehlein A."/>
            <person name="Schiel-Bengelsdorf B."/>
            <person name="Bengelsdorf F.R."/>
            <person name="Daniel R."/>
            <person name="Duerre P."/>
        </authorList>
    </citation>
    <scope>NUCLEOTIDE SEQUENCE [LARGE SCALE GENOMIC DNA]</scope>
    <source>
        <strain evidence="7">DSM 1384</strain>
    </source>
</reference>
<feature type="transmembrane region" description="Helical" evidence="5">
    <location>
        <begin position="93"/>
        <end position="115"/>
    </location>
</feature>
<dbReference type="EMBL" id="LGSS01000011">
    <property type="protein sequence ID" value="KNF07833.1"/>
    <property type="molecule type" value="Genomic_DNA"/>
</dbReference>
<sequence length="135" mass="14916">MEKNIINTVIAGAGTFLTWLFGTWDLALQVLIVFIVLDYTTGLLRAGFNKQLSSNIGFKGLAKKAVIFAVLIVAVSLDKLLESDAWIFRTLVAYFYIANEGISIIENCAVLGLPVPEKLKDILLQLKEGNKKEIK</sequence>
<feature type="transmembrane region" description="Helical" evidence="5">
    <location>
        <begin position="26"/>
        <end position="44"/>
    </location>
</feature>
<dbReference type="RefSeq" id="WP_050355751.1">
    <property type="nucleotide sequence ID" value="NZ_LGSS01000011.1"/>
</dbReference>
<dbReference type="AlphaFoldDB" id="A0A0L0W8D3"/>
<evidence type="ECO:0000256" key="3">
    <source>
        <dbReference type="ARBA" id="ARBA00022989"/>
    </source>
</evidence>
<keyword evidence="3 5" id="KW-1133">Transmembrane helix</keyword>
<name>A0A0L0W8D3_GOTPU</name>
<comment type="caution">
    <text evidence="6">The sequence shown here is derived from an EMBL/GenBank/DDBJ whole genome shotgun (WGS) entry which is preliminary data.</text>
</comment>
<dbReference type="STRING" id="1503.CLPU_11c00010"/>
<proteinExistence type="predicted"/>
<comment type="subcellular location">
    <subcellularLocation>
        <location evidence="1">Membrane</location>
        <topology evidence="1">Multi-pass membrane protein</topology>
    </subcellularLocation>
</comment>
<dbReference type="GO" id="GO:0016020">
    <property type="term" value="C:membrane"/>
    <property type="evidence" value="ECO:0007669"/>
    <property type="project" value="UniProtKB-SubCell"/>
</dbReference>
<dbReference type="InterPro" id="IPR006480">
    <property type="entry name" value="Phage_holin_4_1"/>
</dbReference>
<organism evidence="6 7">
    <name type="scientific">Gottschalkia purinilytica</name>
    <name type="common">Clostridium purinilyticum</name>
    <dbReference type="NCBI Taxonomy" id="1503"/>
    <lineage>
        <taxon>Bacteria</taxon>
        <taxon>Bacillati</taxon>
        <taxon>Bacillota</taxon>
        <taxon>Tissierellia</taxon>
        <taxon>Tissierellales</taxon>
        <taxon>Gottschalkiaceae</taxon>
        <taxon>Gottschalkia</taxon>
    </lineage>
</organism>
<dbReference type="OrthoDB" id="88184at2"/>
<evidence type="ECO:0000256" key="5">
    <source>
        <dbReference type="SAM" id="Phobius"/>
    </source>
</evidence>
<feature type="transmembrane region" description="Helical" evidence="5">
    <location>
        <begin position="65"/>
        <end position="81"/>
    </location>
</feature>
<dbReference type="NCBIfam" id="TIGR01593">
    <property type="entry name" value="holin_tox_secr"/>
    <property type="match status" value="1"/>
</dbReference>
<dbReference type="Pfam" id="PF05105">
    <property type="entry name" value="Phage_holin_4_1"/>
    <property type="match status" value="1"/>
</dbReference>
<keyword evidence="2 5" id="KW-0812">Transmembrane</keyword>
<keyword evidence="4 5" id="KW-0472">Membrane</keyword>